<dbReference type="InterPro" id="IPR016147">
    <property type="entry name" value="Pili_assmbl_chaperone_N"/>
</dbReference>
<reference evidence="4" key="1">
    <citation type="submission" date="2015-11" db="EMBL/GenBank/DDBJ databases">
        <authorList>
            <person name="Blom J."/>
        </authorList>
    </citation>
    <scope>NUCLEOTIDE SEQUENCE [LARGE SCALE GENOMIC DNA]</scope>
</reference>
<protein>
    <submittedName>
        <fullName evidence="3">P pilus assembly protein, chaperone PapD</fullName>
    </submittedName>
</protein>
<dbReference type="KEGG" id="ege:EM595_3003"/>
<evidence type="ECO:0000313" key="3">
    <source>
        <dbReference type="EMBL" id="CUU25234.1"/>
    </source>
</evidence>
<keyword evidence="4" id="KW-1185">Reference proteome</keyword>
<feature type="domain" description="Pili assembly chaperone N-terminal" evidence="2">
    <location>
        <begin position="35"/>
        <end position="143"/>
    </location>
</feature>
<dbReference type="Gene3D" id="2.60.40.10">
    <property type="entry name" value="Immunoglobulins"/>
    <property type="match status" value="1"/>
</dbReference>
<organism evidence="3 4">
    <name type="scientific">Duffyella gerundensis</name>
    <dbReference type="NCBI Taxonomy" id="1619313"/>
    <lineage>
        <taxon>Bacteria</taxon>
        <taxon>Pseudomonadati</taxon>
        <taxon>Pseudomonadota</taxon>
        <taxon>Gammaproteobacteria</taxon>
        <taxon>Enterobacterales</taxon>
        <taxon>Erwiniaceae</taxon>
        <taxon>Duffyella</taxon>
    </lineage>
</organism>
<dbReference type="EMBL" id="LN907827">
    <property type="protein sequence ID" value="CUU25234.1"/>
    <property type="molecule type" value="Genomic_DNA"/>
</dbReference>
<dbReference type="GO" id="GO:0030288">
    <property type="term" value="C:outer membrane-bounded periplasmic space"/>
    <property type="evidence" value="ECO:0007669"/>
    <property type="project" value="InterPro"/>
</dbReference>
<dbReference type="PATRIC" id="fig|1619313.3.peg.3119"/>
<keyword evidence="1" id="KW-0732">Signal</keyword>
<dbReference type="SUPFAM" id="SSF49354">
    <property type="entry name" value="PapD-like"/>
    <property type="match status" value="1"/>
</dbReference>
<dbReference type="PANTHER" id="PTHR30251">
    <property type="entry name" value="PILUS ASSEMBLY CHAPERONE"/>
    <property type="match status" value="1"/>
</dbReference>
<dbReference type="InterPro" id="IPR050643">
    <property type="entry name" value="Periplasmic_pilus_chap"/>
</dbReference>
<feature type="signal peptide" evidence="1">
    <location>
        <begin position="1"/>
        <end position="21"/>
    </location>
</feature>
<evidence type="ECO:0000256" key="1">
    <source>
        <dbReference type="SAM" id="SignalP"/>
    </source>
</evidence>
<evidence type="ECO:0000313" key="4">
    <source>
        <dbReference type="Proteomes" id="UP000059419"/>
    </source>
</evidence>
<dbReference type="STRING" id="1619313.EM595_3003"/>
<evidence type="ECO:0000259" key="2">
    <source>
        <dbReference type="Pfam" id="PF00345"/>
    </source>
</evidence>
<gene>
    <name evidence="3" type="ORF">EM595_3003</name>
</gene>
<dbReference type="PANTHER" id="PTHR30251:SF4">
    <property type="entry name" value="SLR1668 PROTEIN"/>
    <property type="match status" value="1"/>
</dbReference>
<dbReference type="AlphaFoldDB" id="A0A0U5GR58"/>
<accession>A0A0U5GR58</accession>
<dbReference type="Proteomes" id="UP000059419">
    <property type="component" value="Chromosome 1"/>
</dbReference>
<proteinExistence type="predicted"/>
<feature type="chain" id="PRO_5006858124" evidence="1">
    <location>
        <begin position="22"/>
        <end position="232"/>
    </location>
</feature>
<dbReference type="GO" id="GO:0071555">
    <property type="term" value="P:cell wall organization"/>
    <property type="evidence" value="ECO:0007669"/>
    <property type="project" value="InterPro"/>
</dbReference>
<dbReference type="OrthoDB" id="511700at2"/>
<dbReference type="RefSeq" id="WP_067433729.1">
    <property type="nucleotide sequence ID" value="NZ_JAOSHQ010000004.1"/>
</dbReference>
<dbReference type="InterPro" id="IPR013783">
    <property type="entry name" value="Ig-like_fold"/>
</dbReference>
<dbReference type="InterPro" id="IPR008962">
    <property type="entry name" value="PapD-like_sf"/>
</dbReference>
<name>A0A0U5GR58_9GAMM</name>
<sequence>MNWLRPLALSLAVLAAPLLHAANSVMIWPIDPKIHSEDKASELWLENRGNATTLMQVRIFQWQQINGQEQYQTQQQVVASPPLVRIEPGQKQLVRLIKQTPPSANTEAAYRVVLDEIPTPQKPGENQAGLTFQMRYSVPLFVYGNGLTPDGVKPQLSWQLVNDGGKRFIEIANSGNGHARISKAQLDGRTLSDGLLGYVLARSSNRFPVNAASGSELQAQVNDSSWRSRGSR</sequence>
<dbReference type="Pfam" id="PF00345">
    <property type="entry name" value="PapD_N"/>
    <property type="match status" value="1"/>
</dbReference>